<proteinExistence type="inferred from homology"/>
<dbReference type="NCBIfam" id="NF003501">
    <property type="entry name" value="PRK05170.1-5"/>
    <property type="match status" value="1"/>
</dbReference>
<dbReference type="RefSeq" id="WP_084392832.1">
    <property type="nucleotide sequence ID" value="NZ_BMKF01000002.1"/>
</dbReference>
<evidence type="ECO:0000313" key="3">
    <source>
        <dbReference type="Proteomes" id="UP000628854"/>
    </source>
</evidence>
<comment type="caution">
    <text evidence="2">The sequence shown here is derived from an EMBL/GenBank/DDBJ whole genome shotgun (WGS) entry which is preliminary data.</text>
</comment>
<dbReference type="HAMAP" id="MF_00676">
    <property type="entry name" value="UPF0260"/>
    <property type="match status" value="1"/>
</dbReference>
<dbReference type="PANTHER" id="PTHR37421">
    <property type="entry name" value="UPF0260 PROTEIN YCGN"/>
    <property type="match status" value="1"/>
</dbReference>
<dbReference type="NCBIfam" id="NF003507">
    <property type="entry name" value="PRK05170.2-5"/>
    <property type="match status" value="1"/>
</dbReference>
<dbReference type="EMBL" id="BMKF01000002">
    <property type="protein sequence ID" value="GGB69630.1"/>
    <property type="molecule type" value="Genomic_DNA"/>
</dbReference>
<dbReference type="PIRSF" id="PIRSF006173">
    <property type="entry name" value="UCP006173"/>
    <property type="match status" value="1"/>
</dbReference>
<dbReference type="Proteomes" id="UP000628854">
    <property type="component" value="Unassembled WGS sequence"/>
</dbReference>
<keyword evidence="3" id="KW-1185">Reference proteome</keyword>
<dbReference type="PANTHER" id="PTHR37421:SF1">
    <property type="entry name" value="UPF0260 PROTEIN YCGN"/>
    <property type="match status" value="1"/>
</dbReference>
<reference evidence="3" key="1">
    <citation type="journal article" date="2019" name="Int. J. Syst. Evol. Microbiol.">
        <title>The Global Catalogue of Microorganisms (GCM) 10K type strain sequencing project: providing services to taxonomists for standard genome sequencing and annotation.</title>
        <authorList>
            <consortium name="The Broad Institute Genomics Platform"/>
            <consortium name="The Broad Institute Genome Sequencing Center for Infectious Disease"/>
            <person name="Wu L."/>
            <person name="Ma J."/>
        </authorList>
    </citation>
    <scope>NUCLEOTIDE SEQUENCE [LARGE SCALE GENOMIC DNA]</scope>
    <source>
        <strain evidence="3">CGMCC 1.15928</strain>
    </source>
</reference>
<comment type="similarity">
    <text evidence="1">Belongs to the UPF0260 family.</text>
</comment>
<evidence type="ECO:0000256" key="1">
    <source>
        <dbReference type="HAMAP-Rule" id="MF_00676"/>
    </source>
</evidence>
<accession>A0ABQ1JI82</accession>
<dbReference type="Pfam" id="PF03692">
    <property type="entry name" value="CxxCxxCC"/>
    <property type="match status" value="1"/>
</dbReference>
<evidence type="ECO:0000313" key="2">
    <source>
        <dbReference type="EMBL" id="GGB69630.1"/>
    </source>
</evidence>
<protein>
    <recommendedName>
        <fullName evidence="1">UPF0260 protein GCM10011503_17830</fullName>
    </recommendedName>
</protein>
<dbReference type="InterPro" id="IPR008228">
    <property type="entry name" value="UCP006173"/>
</dbReference>
<organism evidence="2 3">
    <name type="scientific">Henriciella pelagia</name>
    <dbReference type="NCBI Taxonomy" id="1977912"/>
    <lineage>
        <taxon>Bacteria</taxon>
        <taxon>Pseudomonadati</taxon>
        <taxon>Pseudomonadota</taxon>
        <taxon>Alphaproteobacteria</taxon>
        <taxon>Hyphomonadales</taxon>
        <taxon>Hyphomonadaceae</taxon>
        <taxon>Henriciella</taxon>
    </lineage>
</organism>
<name>A0ABQ1JI82_9PROT</name>
<gene>
    <name evidence="2" type="ORF">GCM10011503_17830</name>
</gene>
<dbReference type="InterPro" id="IPR005358">
    <property type="entry name" value="Puta_zinc/iron-chelating_dom"/>
</dbReference>
<sequence length="149" mass="17211">MSEPFWKTKALTEMTPQEWESVCDGCAKCCLLKLEDEDSGDIAYTRLHCRLLDADLCRCADYENRKARVPDCVILTPKSVSEIKWMPKSCAYRRLHEGRGLPDWHHLVCGDRSRIHEEGHSIMGQTVSEDTVFEEDQIDWIIDWDGNPP</sequence>